<proteinExistence type="predicted"/>
<evidence type="ECO:0000313" key="2">
    <source>
        <dbReference type="EMBL" id="GLI03892.1"/>
    </source>
</evidence>
<evidence type="ECO:0000313" key="3">
    <source>
        <dbReference type="Proteomes" id="UP001144280"/>
    </source>
</evidence>
<comment type="caution">
    <text evidence="2">The sequence shown here is derived from an EMBL/GenBank/DDBJ whole genome shotgun (WGS) entry which is preliminary data.</text>
</comment>
<feature type="region of interest" description="Disordered" evidence="1">
    <location>
        <begin position="31"/>
        <end position="54"/>
    </location>
</feature>
<dbReference type="RefSeq" id="WP_281906409.1">
    <property type="nucleotide sequence ID" value="NZ_BSDI01000108.1"/>
</dbReference>
<name>A0ABQ5RCJ4_9ACTN</name>
<organism evidence="2 3">
    <name type="scientific">Phytohabitans aurantiacus</name>
    <dbReference type="NCBI Taxonomy" id="3016789"/>
    <lineage>
        <taxon>Bacteria</taxon>
        <taxon>Bacillati</taxon>
        <taxon>Actinomycetota</taxon>
        <taxon>Actinomycetes</taxon>
        <taxon>Micromonosporales</taxon>
        <taxon>Micromonosporaceae</taxon>
    </lineage>
</organism>
<evidence type="ECO:0000256" key="1">
    <source>
        <dbReference type="SAM" id="MobiDB-lite"/>
    </source>
</evidence>
<sequence length="115" mass="11929">MAPSLRRSTRLAAAWSAGAAPWPEAALRDLPQAAPIKGKSIDQGQKHAEKRSNHVLLPLIGEGGVATRRCPRRAARVAGRPRCPPPAGVAVAQLPPAVLARRPGRLLGGSALVGC</sequence>
<dbReference type="Proteomes" id="UP001144280">
    <property type="component" value="Unassembled WGS sequence"/>
</dbReference>
<gene>
    <name evidence="2" type="ORF">Pa4123_91720</name>
</gene>
<protein>
    <submittedName>
        <fullName evidence="2">Uncharacterized protein</fullName>
    </submittedName>
</protein>
<keyword evidence="3" id="KW-1185">Reference proteome</keyword>
<accession>A0ABQ5RCJ4</accession>
<dbReference type="EMBL" id="BSDI01000108">
    <property type="protein sequence ID" value="GLI03892.1"/>
    <property type="molecule type" value="Genomic_DNA"/>
</dbReference>
<reference evidence="2" key="1">
    <citation type="submission" date="2022-12" db="EMBL/GenBank/DDBJ databases">
        <title>New Phytohabitans aurantiacus sp. RD004123 nov., an actinomycete isolated from soil.</title>
        <authorList>
            <person name="Triningsih D.W."/>
            <person name="Harunari E."/>
            <person name="Igarashi Y."/>
        </authorList>
    </citation>
    <scope>NUCLEOTIDE SEQUENCE</scope>
    <source>
        <strain evidence="2">RD004123</strain>
    </source>
</reference>